<evidence type="ECO:0000256" key="1">
    <source>
        <dbReference type="SAM" id="MobiDB-lite"/>
    </source>
</evidence>
<gene>
    <name evidence="2" type="ORF">AVDCRST_MAG41-3735</name>
</gene>
<accession>A0A6J4JNE4</accession>
<name>A0A6J4JNE4_9ACTN</name>
<dbReference type="EMBL" id="CADCTP010000342">
    <property type="protein sequence ID" value="CAA9283010.1"/>
    <property type="molecule type" value="Genomic_DNA"/>
</dbReference>
<feature type="compositionally biased region" description="Basic residues" evidence="1">
    <location>
        <begin position="42"/>
        <end position="82"/>
    </location>
</feature>
<feature type="compositionally biased region" description="Low complexity" evidence="1">
    <location>
        <begin position="1"/>
        <end position="12"/>
    </location>
</feature>
<feature type="non-terminal residue" evidence="2">
    <location>
        <position position="1"/>
    </location>
</feature>
<protein>
    <submittedName>
        <fullName evidence="2">Uncharacterized protein</fullName>
    </submittedName>
</protein>
<evidence type="ECO:0000313" key="2">
    <source>
        <dbReference type="EMBL" id="CAA9283010.1"/>
    </source>
</evidence>
<organism evidence="2">
    <name type="scientific">uncultured Mycobacteriales bacterium</name>
    <dbReference type="NCBI Taxonomy" id="581187"/>
    <lineage>
        <taxon>Bacteria</taxon>
        <taxon>Bacillati</taxon>
        <taxon>Actinomycetota</taxon>
        <taxon>Actinomycetes</taxon>
        <taxon>Mycobacteriales</taxon>
        <taxon>environmental samples</taxon>
    </lineage>
</organism>
<sequence length="113" mass="13055">DRRVRPLPGVLPARRRRRPGRRARRPRRPVRRHPGPPVAGPTRHRAGRPRQGRHHGRRLPRLAHQGGRVRGRRDRWRGRRVRGRPDGLPPCLGAPRRRGLRLRGPAPADRPGL</sequence>
<reference evidence="2" key="1">
    <citation type="submission" date="2020-02" db="EMBL/GenBank/DDBJ databases">
        <authorList>
            <person name="Meier V. D."/>
        </authorList>
    </citation>
    <scope>NUCLEOTIDE SEQUENCE</scope>
    <source>
        <strain evidence="2">AVDCRST_MAG41</strain>
    </source>
</reference>
<feature type="region of interest" description="Disordered" evidence="1">
    <location>
        <begin position="1"/>
        <end position="113"/>
    </location>
</feature>
<dbReference type="AlphaFoldDB" id="A0A6J4JNE4"/>
<feature type="compositionally biased region" description="Basic residues" evidence="1">
    <location>
        <begin position="13"/>
        <end position="34"/>
    </location>
</feature>
<proteinExistence type="predicted"/>
<feature type="non-terminal residue" evidence="2">
    <location>
        <position position="113"/>
    </location>
</feature>